<accession>A0A1Y6HD35</accession>
<evidence type="ECO:0000313" key="2">
    <source>
        <dbReference type="Proteomes" id="UP000195953"/>
    </source>
</evidence>
<sequence length="57" mass="6452">MRSTARDVHRPDRDEEVIAVLSELVERFPERGFGRLFQCIGGRGWRGITRGYGACTA</sequence>
<gene>
    <name evidence="1" type="ORF">PD5205_00084</name>
</gene>
<reference evidence="1 2" key="1">
    <citation type="submission" date="2017-05" db="EMBL/GenBank/DDBJ databases">
        <authorList>
            <person name="Song R."/>
            <person name="Chenine A.L."/>
            <person name="Ruprecht R.M."/>
        </authorList>
    </citation>
    <scope>NUCLEOTIDE SEQUENCE [LARGE SCALE GENOMIC DNA]</scope>
    <source>
        <strain evidence="1">PD5205</strain>
    </source>
</reference>
<organism evidence="1 2">
    <name type="scientific">Xanthomonas fragariae</name>
    <dbReference type="NCBI Taxonomy" id="48664"/>
    <lineage>
        <taxon>Bacteria</taxon>
        <taxon>Pseudomonadati</taxon>
        <taxon>Pseudomonadota</taxon>
        <taxon>Gammaproteobacteria</taxon>
        <taxon>Lysobacterales</taxon>
        <taxon>Lysobacteraceae</taxon>
        <taxon>Xanthomonas</taxon>
    </lineage>
</organism>
<dbReference type="EMBL" id="LT853885">
    <property type="protein sequence ID" value="SMR01408.1"/>
    <property type="molecule type" value="Genomic_DNA"/>
</dbReference>
<name>A0A1Y6HD35_9XANT</name>
<evidence type="ECO:0000313" key="1">
    <source>
        <dbReference type="EMBL" id="SMR01408.1"/>
    </source>
</evidence>
<dbReference type="Proteomes" id="UP000195953">
    <property type="component" value="Chromosome 1"/>
</dbReference>
<proteinExistence type="predicted"/>
<dbReference type="AlphaFoldDB" id="A0A1Y6HD35"/>
<protein>
    <submittedName>
        <fullName evidence="1">Isxcc1 transposase orfb protein</fullName>
    </submittedName>
</protein>